<comment type="similarity">
    <text evidence="1">Belongs to the metallo-dependent hydrolases superfamily. TatD-type hydrolase family.</text>
</comment>
<dbReference type="InterPro" id="IPR018228">
    <property type="entry name" value="DNase_TatD-rel_CS"/>
</dbReference>
<evidence type="ECO:0000313" key="4">
    <source>
        <dbReference type="EMBL" id="MBF5060020.1"/>
    </source>
</evidence>
<dbReference type="CDD" id="cd01310">
    <property type="entry name" value="TatD_DNAse"/>
    <property type="match status" value="1"/>
</dbReference>
<dbReference type="InterPro" id="IPR001130">
    <property type="entry name" value="TatD-like"/>
</dbReference>
<dbReference type="EC" id="3.1.21.-" evidence="4"/>
<reference evidence="4 5" key="1">
    <citation type="submission" date="2020-01" db="EMBL/GenBank/DDBJ databases">
        <title>Draft genome sequence of Cand. Neptunochlamydia vexilliferae K9.</title>
        <authorList>
            <person name="Schulz F."/>
            <person name="Koestlbacher S."/>
            <person name="Wascher F."/>
            <person name="Pizzetti I."/>
            <person name="Horn M."/>
        </authorList>
    </citation>
    <scope>NUCLEOTIDE SEQUENCE [LARGE SCALE GENOMIC DNA]</scope>
    <source>
        <strain evidence="4 5">K9</strain>
    </source>
</reference>
<dbReference type="PANTHER" id="PTHR46124:SF2">
    <property type="entry name" value="D-AMINOACYL-TRNA DEACYLASE"/>
    <property type="match status" value="1"/>
</dbReference>
<dbReference type="PIRSF" id="PIRSF005902">
    <property type="entry name" value="DNase_TatD"/>
    <property type="match status" value="1"/>
</dbReference>
<dbReference type="RefSeq" id="WP_194848349.1">
    <property type="nucleotide sequence ID" value="NZ_JAAEJV010000064.1"/>
</dbReference>
<dbReference type="GO" id="GO:0016787">
    <property type="term" value="F:hydrolase activity"/>
    <property type="evidence" value="ECO:0007669"/>
    <property type="project" value="UniProtKB-KW"/>
</dbReference>
<protein>
    <submittedName>
        <fullName evidence="4">Deoxyribonuclease YabD</fullName>
        <ecNumber evidence="4">3.1.21.-</ecNumber>
    </submittedName>
</protein>
<evidence type="ECO:0000313" key="5">
    <source>
        <dbReference type="Proteomes" id="UP001194714"/>
    </source>
</evidence>
<dbReference type="PANTHER" id="PTHR46124">
    <property type="entry name" value="D-AMINOACYL-TRNA DEACYLASE"/>
    <property type="match status" value="1"/>
</dbReference>
<dbReference type="Pfam" id="PF01026">
    <property type="entry name" value="TatD_DNase"/>
    <property type="match status" value="1"/>
</dbReference>
<dbReference type="PROSITE" id="PS01090">
    <property type="entry name" value="TATD_2"/>
    <property type="match status" value="1"/>
</dbReference>
<keyword evidence="3 4" id="KW-0378">Hydrolase</keyword>
<dbReference type="Proteomes" id="UP001194714">
    <property type="component" value="Unassembled WGS sequence"/>
</dbReference>
<name>A0ABS0B0V5_9BACT</name>
<dbReference type="PROSITE" id="PS01091">
    <property type="entry name" value="TATD_3"/>
    <property type="match status" value="1"/>
</dbReference>
<dbReference type="InterPro" id="IPR032466">
    <property type="entry name" value="Metal_Hydrolase"/>
</dbReference>
<dbReference type="NCBIfam" id="TIGR00010">
    <property type="entry name" value="YchF/TatD family DNA exonuclease"/>
    <property type="match status" value="1"/>
</dbReference>
<comment type="caution">
    <text evidence="4">The sequence shown here is derived from an EMBL/GenBank/DDBJ whole genome shotgun (WGS) entry which is preliminary data.</text>
</comment>
<evidence type="ECO:0000256" key="1">
    <source>
        <dbReference type="ARBA" id="ARBA00009275"/>
    </source>
</evidence>
<dbReference type="SUPFAM" id="SSF51556">
    <property type="entry name" value="Metallo-dependent hydrolases"/>
    <property type="match status" value="1"/>
</dbReference>
<evidence type="ECO:0000256" key="3">
    <source>
        <dbReference type="ARBA" id="ARBA00022801"/>
    </source>
</evidence>
<dbReference type="EMBL" id="JAAEJV010000064">
    <property type="protein sequence ID" value="MBF5060020.1"/>
    <property type="molecule type" value="Genomic_DNA"/>
</dbReference>
<organism evidence="4 5">
    <name type="scientific">Candidatus Neptunichlamydia vexilliferae</name>
    <dbReference type="NCBI Taxonomy" id="1651774"/>
    <lineage>
        <taxon>Bacteria</taxon>
        <taxon>Pseudomonadati</taxon>
        <taxon>Chlamydiota</taxon>
        <taxon>Chlamydiia</taxon>
        <taxon>Parachlamydiales</taxon>
        <taxon>Simkaniaceae</taxon>
        <taxon>Candidatus Neptunichlamydia</taxon>
    </lineage>
</organism>
<gene>
    <name evidence="4" type="ORF">NEPTK9_001546</name>
</gene>
<keyword evidence="2" id="KW-0479">Metal-binding</keyword>
<dbReference type="InterPro" id="IPR015991">
    <property type="entry name" value="TatD/YcfH-like"/>
</dbReference>
<sequence>MFFDSHAHLTCDPVFAELEPMLERAKEAKVEKVMNICTDKISLERGIELAKKYPWVYNVGSTTPHDVEKEGGLYFPLFEEAARTGKLIAVGETGLDYHYEHSPKELQKTFLSRYFALATECHLPVVIHCRDAFDDLYAIATSDFPKGHAVIHCFTGTMQEAEQAVERGWMVSFSGIVTFKKSEALREVAKEIPLNHILIETDTPYLAPQSKRGKTNEPSFVPEVAQTIANVKGLPLEEVASMTTQNATHFFRCG</sequence>
<proteinExistence type="inferred from homology"/>
<dbReference type="Gene3D" id="3.20.20.140">
    <property type="entry name" value="Metal-dependent hydrolases"/>
    <property type="match status" value="1"/>
</dbReference>
<accession>A0ABS0B0V5</accession>
<keyword evidence="5" id="KW-1185">Reference proteome</keyword>
<evidence type="ECO:0000256" key="2">
    <source>
        <dbReference type="ARBA" id="ARBA00022723"/>
    </source>
</evidence>